<dbReference type="Pfam" id="PF13847">
    <property type="entry name" value="Methyltransf_31"/>
    <property type="match status" value="1"/>
</dbReference>
<dbReference type="Gene3D" id="3.40.50.150">
    <property type="entry name" value="Vaccinia Virus protein VP39"/>
    <property type="match status" value="1"/>
</dbReference>
<name>A0A235BRE9_UNCW3</name>
<dbReference type="AlphaFoldDB" id="A0A235BRE9"/>
<dbReference type="Proteomes" id="UP000215559">
    <property type="component" value="Unassembled WGS sequence"/>
</dbReference>
<dbReference type="GO" id="GO:0008168">
    <property type="term" value="F:methyltransferase activity"/>
    <property type="evidence" value="ECO:0007669"/>
    <property type="project" value="TreeGrafter"/>
</dbReference>
<feature type="domain" description="Methyltransferase" evidence="1">
    <location>
        <begin position="24"/>
        <end position="132"/>
    </location>
</feature>
<dbReference type="InterPro" id="IPR029063">
    <property type="entry name" value="SAM-dependent_MTases_sf"/>
</dbReference>
<evidence type="ECO:0000259" key="1">
    <source>
        <dbReference type="Pfam" id="PF13847"/>
    </source>
</evidence>
<proteinExistence type="predicted"/>
<evidence type="ECO:0000313" key="2">
    <source>
        <dbReference type="EMBL" id="OYD15060.1"/>
    </source>
</evidence>
<dbReference type="EMBL" id="NOZP01000126">
    <property type="protein sequence ID" value="OYD15060.1"/>
    <property type="molecule type" value="Genomic_DNA"/>
</dbReference>
<sequence length="176" mass="19300">MTTVMTVRGMFRRKRREVLLAGVKPGDVVLDYGCGIGFSTLAAAKIVGNQGKVYALDVNPLAIKAVKTKAKKKRLENVETILSGLDTGLSNESIDVILLYNVLPMVKNPPALIQELYRVLKPAGTLAYKTGKGAEVSSGRSYTTDEVTKLMEDNGLLKLERKIGKFYIFSKSNKEM</sequence>
<dbReference type="InterPro" id="IPR050508">
    <property type="entry name" value="Methyltransf_Superfamily"/>
</dbReference>
<accession>A0A235BRE9</accession>
<comment type="caution">
    <text evidence="2">The sequence shown here is derived from an EMBL/GenBank/DDBJ whole genome shotgun (WGS) entry which is preliminary data.</text>
</comment>
<dbReference type="PANTHER" id="PTHR42912:SF93">
    <property type="entry name" value="N6-ADENOSINE-METHYLTRANSFERASE TMT1A"/>
    <property type="match status" value="1"/>
</dbReference>
<reference evidence="2 3" key="1">
    <citation type="submission" date="2017-07" db="EMBL/GenBank/DDBJ databases">
        <title>Recovery of genomes from metagenomes via a dereplication, aggregation, and scoring strategy.</title>
        <authorList>
            <person name="Sieber C.M."/>
            <person name="Probst A.J."/>
            <person name="Sharrar A."/>
            <person name="Thomas B.C."/>
            <person name="Hess M."/>
            <person name="Tringe S.G."/>
            <person name="Banfield J.F."/>
        </authorList>
    </citation>
    <scope>NUCLEOTIDE SEQUENCE [LARGE SCALE GENOMIC DNA]</scope>
    <source>
        <strain evidence="2">JGI_Cruoil_03_51_56</strain>
    </source>
</reference>
<gene>
    <name evidence="2" type="ORF">CH330_06745</name>
</gene>
<protein>
    <recommendedName>
        <fullName evidence="1">Methyltransferase domain-containing protein</fullName>
    </recommendedName>
</protein>
<organism evidence="2 3">
    <name type="scientific">candidate division WOR-3 bacterium JGI_Cruoil_03_51_56</name>
    <dbReference type="NCBI Taxonomy" id="1973747"/>
    <lineage>
        <taxon>Bacteria</taxon>
        <taxon>Bacteria division WOR-3</taxon>
    </lineage>
</organism>
<dbReference type="CDD" id="cd02440">
    <property type="entry name" value="AdoMet_MTases"/>
    <property type="match status" value="1"/>
</dbReference>
<dbReference type="InterPro" id="IPR025714">
    <property type="entry name" value="Methyltranfer_dom"/>
</dbReference>
<dbReference type="SUPFAM" id="SSF53335">
    <property type="entry name" value="S-adenosyl-L-methionine-dependent methyltransferases"/>
    <property type="match status" value="1"/>
</dbReference>
<evidence type="ECO:0000313" key="3">
    <source>
        <dbReference type="Proteomes" id="UP000215559"/>
    </source>
</evidence>
<dbReference type="PANTHER" id="PTHR42912">
    <property type="entry name" value="METHYLTRANSFERASE"/>
    <property type="match status" value="1"/>
</dbReference>